<evidence type="ECO:0000256" key="1">
    <source>
        <dbReference type="ARBA" id="ARBA00004613"/>
    </source>
</evidence>
<dbReference type="InterPro" id="IPR029034">
    <property type="entry name" value="Cystine-knot_cytokine"/>
</dbReference>
<dbReference type="Gene3D" id="2.10.90.10">
    <property type="entry name" value="Cystine-knot cytokines"/>
    <property type="match status" value="1"/>
</dbReference>
<dbReference type="SUPFAM" id="SSF57501">
    <property type="entry name" value="Cystine-knot cytokines"/>
    <property type="match status" value="1"/>
</dbReference>
<dbReference type="GeneTree" id="ENSGT00390000006009"/>
<organism evidence="12 13">
    <name type="scientific">Kryptolebias marmoratus</name>
    <name type="common">Mangrove killifish</name>
    <name type="synonym">Rivulus marmoratus</name>
    <dbReference type="NCBI Taxonomy" id="37003"/>
    <lineage>
        <taxon>Eukaryota</taxon>
        <taxon>Metazoa</taxon>
        <taxon>Chordata</taxon>
        <taxon>Craniata</taxon>
        <taxon>Vertebrata</taxon>
        <taxon>Euteleostomi</taxon>
        <taxon>Actinopterygii</taxon>
        <taxon>Neopterygii</taxon>
        <taxon>Teleostei</taxon>
        <taxon>Neoteleostei</taxon>
        <taxon>Acanthomorphata</taxon>
        <taxon>Ovalentaria</taxon>
        <taxon>Atherinomorphae</taxon>
        <taxon>Cyprinodontiformes</taxon>
        <taxon>Rivulidae</taxon>
        <taxon>Kryptolebias</taxon>
    </lineage>
</organism>
<dbReference type="Ensembl" id="ENSKMAT00000011618.1">
    <property type="protein sequence ID" value="ENSKMAP00000011440.1"/>
    <property type="gene ID" value="ENSKMAG00000008598.1"/>
</dbReference>
<dbReference type="GO" id="GO:0009953">
    <property type="term" value="P:dorsal/ventral pattern formation"/>
    <property type="evidence" value="ECO:0007669"/>
    <property type="project" value="TreeGrafter"/>
</dbReference>
<feature type="disulfide bond" evidence="9">
    <location>
        <begin position="111"/>
        <end position="148"/>
    </location>
</feature>
<dbReference type="PANTHER" id="PTHR10494:SF5">
    <property type="entry name" value="NOGGIN"/>
    <property type="match status" value="1"/>
</dbReference>
<proteinExistence type="inferred from homology"/>
<evidence type="ECO:0000256" key="8">
    <source>
        <dbReference type="ARBA" id="ARBA00023188"/>
    </source>
</evidence>
<dbReference type="GO" id="GO:0005615">
    <property type="term" value="C:extracellular space"/>
    <property type="evidence" value="ECO:0007669"/>
    <property type="project" value="TreeGrafter"/>
</dbReference>
<feature type="disulfide bond" evidence="9">
    <location>
        <begin position="140"/>
        <end position="186"/>
    </location>
</feature>
<evidence type="ECO:0000256" key="2">
    <source>
        <dbReference type="ARBA" id="ARBA00007480"/>
    </source>
</evidence>
<dbReference type="InterPro" id="IPR008717">
    <property type="entry name" value="Noggin"/>
</dbReference>
<feature type="disulfide bond" evidence="9">
    <location>
        <begin position="163"/>
        <end position="171"/>
    </location>
</feature>
<comment type="subcellular location">
    <subcellularLocation>
        <location evidence="1">Secreted</location>
    </subcellularLocation>
</comment>
<evidence type="ECO:0000313" key="12">
    <source>
        <dbReference type="Ensembl" id="ENSKMAP00000011440.1"/>
    </source>
</evidence>
<dbReference type="GO" id="GO:0030514">
    <property type="term" value="P:negative regulation of BMP signaling pathway"/>
    <property type="evidence" value="ECO:0007669"/>
    <property type="project" value="InterPro"/>
</dbReference>
<dbReference type="Pfam" id="PF05806">
    <property type="entry name" value="Noggin"/>
    <property type="match status" value="2"/>
</dbReference>
<dbReference type="Proteomes" id="UP000264800">
    <property type="component" value="Unplaced"/>
</dbReference>
<evidence type="ECO:0000256" key="5">
    <source>
        <dbReference type="ARBA" id="ARBA00022729"/>
    </source>
</evidence>
<feature type="signal peptide" evidence="11">
    <location>
        <begin position="1"/>
        <end position="19"/>
    </location>
</feature>
<keyword evidence="5 11" id="KW-0732">Signal</keyword>
<evidence type="ECO:0000256" key="6">
    <source>
        <dbReference type="ARBA" id="ARBA00022782"/>
    </source>
</evidence>
<dbReference type="PANTHER" id="PTHR10494">
    <property type="entry name" value="BONE MORPHOGENETIC PROTEIN INHIBITOR, NOGGIN"/>
    <property type="match status" value="1"/>
</dbReference>
<dbReference type="GO" id="GO:0045596">
    <property type="term" value="P:negative regulation of cell differentiation"/>
    <property type="evidence" value="ECO:0007669"/>
    <property type="project" value="InterPro"/>
</dbReference>
<evidence type="ECO:0000256" key="7">
    <source>
        <dbReference type="ARBA" id="ARBA00023157"/>
    </source>
</evidence>
<reference evidence="12" key="1">
    <citation type="submission" date="2025-08" db="UniProtKB">
        <authorList>
            <consortium name="Ensembl"/>
        </authorList>
    </citation>
    <scope>IDENTIFICATION</scope>
</reference>
<evidence type="ECO:0000256" key="4">
    <source>
        <dbReference type="ARBA" id="ARBA00022525"/>
    </source>
</evidence>
<dbReference type="OMA" id="LWSHTFC"/>
<dbReference type="PIRSF" id="PIRSF008129">
    <property type="entry name" value="Noggin"/>
    <property type="match status" value="1"/>
</dbReference>
<dbReference type="Gene3D" id="1.10.287.520">
    <property type="entry name" value="Helix hairpin bin"/>
    <property type="match status" value="1"/>
</dbReference>
<keyword evidence="6" id="KW-0221">Differentiation</keyword>
<name>A0A3Q3A694_KRYMA</name>
<sequence>VLLIREALTLLLLLQESLGQHVLLIRPVPSDSLPVEVLKEDPDPLLDPQEKNLNETELRILLGVHFNPDFMSVTPPEDRDELQEVRFGLKQKPNRKLRRRLQDWIWTHTLCPVLYAWTDLGHRFWPRYQRTGSCSSKRSCSVPEGMFCRPNRTSYVSLLRWFCPQRKVLKCSWIRVQYPVISECKCSCPN</sequence>
<feature type="chain" id="PRO_5018611854" evidence="11">
    <location>
        <begin position="20"/>
        <end position="190"/>
    </location>
</feature>
<evidence type="ECO:0000256" key="11">
    <source>
        <dbReference type="SAM" id="SignalP"/>
    </source>
</evidence>
<keyword evidence="13" id="KW-1185">Reference proteome</keyword>
<reference evidence="12" key="2">
    <citation type="submission" date="2025-09" db="UniProtKB">
        <authorList>
            <consortium name="Ensembl"/>
        </authorList>
    </citation>
    <scope>IDENTIFICATION</scope>
</reference>
<keyword evidence="7 9" id="KW-1015">Disulfide bond</keyword>
<keyword evidence="4" id="KW-0964">Secreted</keyword>
<accession>A0A3Q3A694</accession>
<dbReference type="GO" id="GO:0051216">
    <property type="term" value="P:cartilage development"/>
    <property type="evidence" value="ECO:0007669"/>
    <property type="project" value="UniProtKB-KW"/>
</dbReference>
<keyword evidence="3" id="KW-0217">Developmental protein</keyword>
<evidence type="ECO:0000256" key="9">
    <source>
        <dbReference type="PIRSR" id="PIRSR008129-1"/>
    </source>
</evidence>
<dbReference type="STRING" id="37003.ENSKMAP00000011440"/>
<keyword evidence="8" id="KW-0891">Chondrogenesis</keyword>
<feature type="glycosylation site" description="N-linked (GlcNAc...) asparagine" evidence="10">
    <location>
        <position position="54"/>
    </location>
</feature>
<evidence type="ECO:0000256" key="3">
    <source>
        <dbReference type="ARBA" id="ARBA00022473"/>
    </source>
</evidence>
<feature type="disulfide bond" evidence="9">
    <location>
        <begin position="134"/>
        <end position="184"/>
    </location>
</feature>
<dbReference type="AlphaFoldDB" id="A0A3Q3A694"/>
<comment type="similarity">
    <text evidence="2">Belongs to the noggin family.</text>
</comment>
<protein>
    <submittedName>
        <fullName evidence="12">Noggin 3</fullName>
    </submittedName>
</protein>
<evidence type="ECO:0000313" key="13">
    <source>
        <dbReference type="Proteomes" id="UP000264800"/>
    </source>
</evidence>
<dbReference type="GO" id="GO:0001649">
    <property type="term" value="P:osteoblast differentiation"/>
    <property type="evidence" value="ECO:0007669"/>
    <property type="project" value="TreeGrafter"/>
</dbReference>
<evidence type="ECO:0000256" key="10">
    <source>
        <dbReference type="PIRSR" id="PIRSR008129-2"/>
    </source>
</evidence>